<dbReference type="EMBL" id="JAUSWA010000006">
    <property type="protein sequence ID" value="MDQ0493354.1"/>
    <property type="molecule type" value="Genomic_DNA"/>
</dbReference>
<evidence type="ECO:0000313" key="2">
    <source>
        <dbReference type="Proteomes" id="UP001242811"/>
    </source>
</evidence>
<keyword evidence="2" id="KW-1185">Reference proteome</keyword>
<gene>
    <name evidence="1" type="ORF">QOZ95_001512</name>
</gene>
<sequence>MIKNKVKTYRHRIGKNKYLVVKVFQAAAAKARSGNALATNALNIKISKRKRKH</sequence>
<dbReference type="Proteomes" id="UP001242811">
    <property type="component" value="Unassembled WGS sequence"/>
</dbReference>
<protein>
    <submittedName>
        <fullName evidence="1">Uncharacterized protein</fullName>
    </submittedName>
</protein>
<comment type="caution">
    <text evidence="1">The sequence shown here is derived from an EMBL/GenBank/DDBJ whole genome shotgun (WGS) entry which is preliminary data.</text>
</comment>
<organism evidence="1 2">
    <name type="scientific">Paenibacillus brasilensis</name>
    <dbReference type="NCBI Taxonomy" id="128574"/>
    <lineage>
        <taxon>Bacteria</taxon>
        <taxon>Bacillati</taxon>
        <taxon>Bacillota</taxon>
        <taxon>Bacilli</taxon>
        <taxon>Bacillales</taxon>
        <taxon>Paenibacillaceae</taxon>
        <taxon>Paenibacillus</taxon>
    </lineage>
</organism>
<accession>A0ABU0KV90</accession>
<evidence type="ECO:0000313" key="1">
    <source>
        <dbReference type="EMBL" id="MDQ0493354.1"/>
    </source>
</evidence>
<name>A0ABU0KV90_9BACL</name>
<dbReference type="RefSeq" id="WP_167518771.1">
    <property type="nucleotide sequence ID" value="NZ_CP045298.1"/>
</dbReference>
<reference evidence="1 2" key="1">
    <citation type="submission" date="2023-07" db="EMBL/GenBank/DDBJ databases">
        <title>Genomic Encyclopedia of Type Strains, Phase IV (KMG-IV): sequencing the most valuable type-strain genomes for metagenomic binning, comparative biology and taxonomic classification.</title>
        <authorList>
            <person name="Goeker M."/>
        </authorList>
    </citation>
    <scope>NUCLEOTIDE SEQUENCE [LARGE SCALE GENOMIC DNA]</scope>
    <source>
        <strain evidence="1 2">DSM 14914</strain>
    </source>
</reference>
<proteinExistence type="predicted"/>